<gene>
    <name evidence="1" type="ORF">IW252_000305</name>
</gene>
<dbReference type="RefSeq" id="WP_196834960.1">
    <property type="nucleotide sequence ID" value="NZ_JADOTZ010000001.1"/>
</dbReference>
<reference evidence="1" key="1">
    <citation type="submission" date="2020-11" db="EMBL/GenBank/DDBJ databases">
        <title>Sequencing the genomes of 1000 actinobacteria strains.</title>
        <authorList>
            <person name="Klenk H.-P."/>
        </authorList>
    </citation>
    <scope>NUCLEOTIDE SEQUENCE</scope>
    <source>
        <strain evidence="1">DSM 26152</strain>
    </source>
</reference>
<dbReference type="AlphaFoldDB" id="A0A931GDK1"/>
<comment type="caution">
    <text evidence="1">The sequence shown here is derived from an EMBL/GenBank/DDBJ whole genome shotgun (WGS) entry which is preliminary data.</text>
</comment>
<evidence type="ECO:0000313" key="2">
    <source>
        <dbReference type="Proteomes" id="UP000625033"/>
    </source>
</evidence>
<sequence>MDACDVRNSEVRLEELRIPAMGARRDLALVATNELIRHFPALERLLYSPKIGARYVYVGHGGQVLLGESHGNRAAAGVAELRIRLVALANDAEFPPALTLIAQRDHPVLPGFREAITCWPEQEDARGRA</sequence>
<dbReference type="EMBL" id="JADOTZ010000001">
    <property type="protein sequence ID" value="MBG6083538.1"/>
    <property type="molecule type" value="Genomic_DNA"/>
</dbReference>
<dbReference type="Proteomes" id="UP000625033">
    <property type="component" value="Unassembled WGS sequence"/>
</dbReference>
<accession>A0A931GDK1</accession>
<evidence type="ECO:0000313" key="1">
    <source>
        <dbReference type="EMBL" id="MBG6083538.1"/>
    </source>
</evidence>
<organism evidence="1 2">
    <name type="scientific">Zhihengliuella flava</name>
    <dbReference type="NCBI Taxonomy" id="1285193"/>
    <lineage>
        <taxon>Bacteria</taxon>
        <taxon>Bacillati</taxon>
        <taxon>Actinomycetota</taxon>
        <taxon>Actinomycetes</taxon>
        <taxon>Micrococcales</taxon>
        <taxon>Micrococcaceae</taxon>
        <taxon>Zhihengliuella</taxon>
    </lineage>
</organism>
<keyword evidence="2" id="KW-1185">Reference proteome</keyword>
<name>A0A931GDK1_9MICC</name>
<proteinExistence type="predicted"/>
<protein>
    <submittedName>
        <fullName evidence="1">Uncharacterized protein</fullName>
    </submittedName>
</protein>